<dbReference type="Proteomes" id="UP001138802">
    <property type="component" value="Unassembled WGS sequence"/>
</dbReference>
<dbReference type="GO" id="GO:0050661">
    <property type="term" value="F:NADP binding"/>
    <property type="evidence" value="ECO:0007669"/>
    <property type="project" value="InterPro"/>
</dbReference>
<accession>A0A9X0WFL3</accession>
<dbReference type="Pfam" id="PF14833">
    <property type="entry name" value="NAD_binding_11"/>
    <property type="match status" value="1"/>
</dbReference>
<dbReference type="PIRSF" id="PIRSF000103">
    <property type="entry name" value="HIBADH"/>
    <property type="match status" value="1"/>
</dbReference>
<evidence type="ECO:0000256" key="3">
    <source>
        <dbReference type="ARBA" id="ARBA00023027"/>
    </source>
</evidence>
<dbReference type="PANTHER" id="PTHR43060:SF15">
    <property type="entry name" value="3-HYDROXYISOBUTYRATE DEHYDROGENASE-LIKE 1, MITOCHONDRIAL-RELATED"/>
    <property type="match status" value="1"/>
</dbReference>
<evidence type="ECO:0000256" key="1">
    <source>
        <dbReference type="ARBA" id="ARBA00009080"/>
    </source>
</evidence>
<evidence type="ECO:0000256" key="4">
    <source>
        <dbReference type="PIRSR" id="PIRSR000103-1"/>
    </source>
</evidence>
<dbReference type="InterPro" id="IPR006115">
    <property type="entry name" value="6PGDH_NADP-bd"/>
</dbReference>
<comment type="caution">
    <text evidence="7">The sequence shown here is derived from an EMBL/GenBank/DDBJ whole genome shotgun (WGS) entry which is preliminary data.</text>
</comment>
<dbReference type="SUPFAM" id="SSF51735">
    <property type="entry name" value="NAD(P)-binding Rossmann-fold domains"/>
    <property type="match status" value="1"/>
</dbReference>
<dbReference type="InterPro" id="IPR002204">
    <property type="entry name" value="3-OH-isobutyrate_DH-rel_CS"/>
</dbReference>
<evidence type="ECO:0000256" key="2">
    <source>
        <dbReference type="ARBA" id="ARBA00023002"/>
    </source>
</evidence>
<dbReference type="PANTHER" id="PTHR43060">
    <property type="entry name" value="3-HYDROXYISOBUTYRATE DEHYDROGENASE-LIKE 1, MITOCHONDRIAL-RELATED"/>
    <property type="match status" value="1"/>
</dbReference>
<protein>
    <submittedName>
        <fullName evidence="7">2-hydroxy-3-oxopropionate reductase</fullName>
    </submittedName>
</protein>
<feature type="active site" evidence="4">
    <location>
        <position position="172"/>
    </location>
</feature>
<evidence type="ECO:0000259" key="5">
    <source>
        <dbReference type="Pfam" id="PF03446"/>
    </source>
</evidence>
<dbReference type="InterPro" id="IPR029154">
    <property type="entry name" value="HIBADH-like_NADP-bd"/>
</dbReference>
<dbReference type="InterPro" id="IPR006398">
    <property type="entry name" value="Tartro_sem_red"/>
</dbReference>
<keyword evidence="8" id="KW-1185">Reference proteome</keyword>
<evidence type="ECO:0000313" key="7">
    <source>
        <dbReference type="EMBL" id="MBK1643389.1"/>
    </source>
</evidence>
<dbReference type="GO" id="GO:0051287">
    <property type="term" value="F:NAD binding"/>
    <property type="evidence" value="ECO:0007669"/>
    <property type="project" value="InterPro"/>
</dbReference>
<dbReference type="SUPFAM" id="SSF48179">
    <property type="entry name" value="6-phosphogluconate dehydrogenase C-terminal domain-like"/>
    <property type="match status" value="1"/>
</dbReference>
<keyword evidence="2" id="KW-0560">Oxidoreductase</keyword>
<gene>
    <name evidence="7" type="ORF">CKO25_01700</name>
</gene>
<dbReference type="AlphaFoldDB" id="A0A9X0WFL3"/>
<dbReference type="Pfam" id="PF03446">
    <property type="entry name" value="NAD_binding_2"/>
    <property type="match status" value="1"/>
</dbReference>
<organism evidence="7 8">
    <name type="scientific">Thiocapsa imhoffii</name>
    <dbReference type="NCBI Taxonomy" id="382777"/>
    <lineage>
        <taxon>Bacteria</taxon>
        <taxon>Pseudomonadati</taxon>
        <taxon>Pseudomonadota</taxon>
        <taxon>Gammaproteobacteria</taxon>
        <taxon>Chromatiales</taxon>
        <taxon>Chromatiaceae</taxon>
        <taxon>Thiocapsa</taxon>
    </lineage>
</organism>
<dbReference type="Gene3D" id="1.10.1040.10">
    <property type="entry name" value="N-(1-d-carboxylethyl)-l-norvaline Dehydrogenase, domain 2"/>
    <property type="match status" value="1"/>
</dbReference>
<dbReference type="EMBL" id="NRSD01000001">
    <property type="protein sequence ID" value="MBK1643389.1"/>
    <property type="molecule type" value="Genomic_DNA"/>
</dbReference>
<name>A0A9X0WFL3_9GAMM</name>
<dbReference type="InterPro" id="IPR036291">
    <property type="entry name" value="NAD(P)-bd_dom_sf"/>
</dbReference>
<dbReference type="InterPro" id="IPR013328">
    <property type="entry name" value="6PGD_dom2"/>
</dbReference>
<feature type="domain" description="3-hydroxyisobutyrate dehydrogenase-like NAD-binding" evidence="6">
    <location>
        <begin position="166"/>
        <end position="285"/>
    </location>
</feature>
<dbReference type="Gene3D" id="3.40.50.720">
    <property type="entry name" value="NAD(P)-binding Rossmann-like Domain"/>
    <property type="match status" value="1"/>
</dbReference>
<dbReference type="RefSeq" id="WP_200386153.1">
    <property type="nucleotide sequence ID" value="NZ_NRSD01000001.1"/>
</dbReference>
<proteinExistence type="inferred from homology"/>
<dbReference type="InterPro" id="IPR008927">
    <property type="entry name" value="6-PGluconate_DH-like_C_sf"/>
</dbReference>
<evidence type="ECO:0000259" key="6">
    <source>
        <dbReference type="Pfam" id="PF14833"/>
    </source>
</evidence>
<dbReference type="GO" id="GO:0046487">
    <property type="term" value="P:glyoxylate metabolic process"/>
    <property type="evidence" value="ECO:0007669"/>
    <property type="project" value="InterPro"/>
</dbReference>
<evidence type="ECO:0000313" key="8">
    <source>
        <dbReference type="Proteomes" id="UP001138802"/>
    </source>
</evidence>
<reference evidence="7 8" key="1">
    <citation type="journal article" date="2020" name="Microorganisms">
        <title>Osmotic Adaptation and Compatible Solute Biosynthesis of Phototrophic Bacteria as Revealed from Genome Analyses.</title>
        <authorList>
            <person name="Imhoff J.F."/>
            <person name="Rahn T."/>
            <person name="Kunzel S."/>
            <person name="Keller A."/>
            <person name="Neulinger S.C."/>
        </authorList>
    </citation>
    <scope>NUCLEOTIDE SEQUENCE [LARGE SCALE GENOMIC DNA]</scope>
    <source>
        <strain evidence="7 8">DSM 21303</strain>
    </source>
</reference>
<feature type="domain" description="6-phosphogluconate dehydrogenase NADP-binding" evidence="5">
    <location>
        <begin position="4"/>
        <end position="163"/>
    </location>
</feature>
<dbReference type="GO" id="GO:0016054">
    <property type="term" value="P:organic acid catabolic process"/>
    <property type="evidence" value="ECO:0007669"/>
    <property type="project" value="UniProtKB-ARBA"/>
</dbReference>
<comment type="similarity">
    <text evidence="1">Belongs to the HIBADH-related family.</text>
</comment>
<dbReference type="InterPro" id="IPR015815">
    <property type="entry name" value="HIBADH-related"/>
</dbReference>
<keyword evidence="3" id="KW-0520">NAD</keyword>
<dbReference type="PROSITE" id="PS00895">
    <property type="entry name" value="3_HYDROXYISOBUT_DH"/>
    <property type="match status" value="1"/>
</dbReference>
<sequence length="297" mass="30747">MNERIGFIGLGIMGKPMALNLMRAGYALQVYARRPEALHELVEAGATPAPTPAAVARDASVIFTMVADTPDVEAVILGEEGILAGARPGSVVVDMSTIAPSATRRISARLKAAGIDMLDAPVSGGDAGARAGTLSIMVGGALETFERVRPLLQVMGKHIVHVGGAGAGQVCKACNQIVVGATIAGVAEAITLAQASGVDATKVREALLGGFASSRILEVHGLRMIEGDYAPGFKSRLHHKDMGIVLAAASELEISLEIAERVSEWLATLVVQGCGDLDSAALFELVRPPTRPRDQAS</sequence>
<dbReference type="GO" id="GO:0008679">
    <property type="term" value="F:2-hydroxy-3-oxopropionate reductase activity"/>
    <property type="evidence" value="ECO:0007669"/>
    <property type="project" value="InterPro"/>
</dbReference>
<dbReference type="NCBIfam" id="TIGR01505">
    <property type="entry name" value="tartro_sem_red"/>
    <property type="match status" value="1"/>
</dbReference>